<dbReference type="Proteomes" id="UP000004994">
    <property type="component" value="Chromosome 7"/>
</dbReference>
<evidence type="ECO:0000313" key="2">
    <source>
        <dbReference type="EnsemblPlants" id="Solyc07g015873.1.1"/>
    </source>
</evidence>
<keyword evidence="3" id="KW-1185">Reference proteome</keyword>
<dbReference type="AlphaFoldDB" id="A0A3Q7I1Y8"/>
<feature type="domain" description="Reverse transcriptase Ty1/copia-type" evidence="1">
    <location>
        <begin position="23"/>
        <end position="93"/>
    </location>
</feature>
<organism evidence="2">
    <name type="scientific">Solanum lycopersicum</name>
    <name type="common">Tomato</name>
    <name type="synonym">Lycopersicon esculentum</name>
    <dbReference type="NCBI Taxonomy" id="4081"/>
    <lineage>
        <taxon>Eukaryota</taxon>
        <taxon>Viridiplantae</taxon>
        <taxon>Streptophyta</taxon>
        <taxon>Embryophyta</taxon>
        <taxon>Tracheophyta</taxon>
        <taxon>Spermatophyta</taxon>
        <taxon>Magnoliopsida</taxon>
        <taxon>eudicotyledons</taxon>
        <taxon>Gunneridae</taxon>
        <taxon>Pentapetalae</taxon>
        <taxon>asterids</taxon>
        <taxon>lamiids</taxon>
        <taxon>Solanales</taxon>
        <taxon>Solanaceae</taxon>
        <taxon>Solanoideae</taxon>
        <taxon>Solaneae</taxon>
        <taxon>Solanum</taxon>
        <taxon>Solanum subgen. Lycopersicon</taxon>
    </lineage>
</organism>
<reference evidence="2" key="1">
    <citation type="journal article" date="2012" name="Nature">
        <title>The tomato genome sequence provides insights into fleshy fruit evolution.</title>
        <authorList>
            <consortium name="Tomato Genome Consortium"/>
        </authorList>
    </citation>
    <scope>NUCLEOTIDE SEQUENCE [LARGE SCALE GENOMIC DNA]</scope>
    <source>
        <strain evidence="2">cv. Heinz 1706</strain>
    </source>
</reference>
<dbReference type="EnsemblPlants" id="Solyc07g015873.1.1">
    <property type="protein sequence ID" value="Solyc07g015873.1.1"/>
    <property type="gene ID" value="Solyc07g015873.1"/>
</dbReference>
<dbReference type="InParanoid" id="A0A3Q7I1Y8"/>
<proteinExistence type="predicted"/>
<reference evidence="2" key="2">
    <citation type="submission" date="2019-01" db="UniProtKB">
        <authorList>
            <consortium name="EnsemblPlants"/>
        </authorList>
    </citation>
    <scope>IDENTIFICATION</scope>
    <source>
        <strain evidence="2">cv. Heinz 1706</strain>
    </source>
</reference>
<dbReference type="Pfam" id="PF07727">
    <property type="entry name" value="RVT_2"/>
    <property type="match status" value="1"/>
</dbReference>
<evidence type="ECO:0000259" key="1">
    <source>
        <dbReference type="Pfam" id="PF07727"/>
    </source>
</evidence>
<protein>
    <recommendedName>
        <fullName evidence="1">Reverse transcriptase Ty1/copia-type domain-containing protein</fullName>
    </recommendedName>
</protein>
<dbReference type="InterPro" id="IPR013103">
    <property type="entry name" value="RVT_2"/>
</dbReference>
<dbReference type="Gramene" id="Solyc07g015873.1.1">
    <property type="protein sequence ID" value="Solyc07g015873.1.1"/>
    <property type="gene ID" value="Solyc07g015873.1"/>
</dbReference>
<accession>A0A3Q7I1Y8</accession>
<sequence length="93" mass="10669">MLIQDSNVDSVSSRKSSRLTKPPIWMKDYMTTAIGQNSFIQSSYDYSLFTLKKPEGIVIVLIYVDDLLITGDNESLIREAKEVLHQKFKLKDL</sequence>
<evidence type="ECO:0000313" key="3">
    <source>
        <dbReference type="Proteomes" id="UP000004994"/>
    </source>
</evidence>
<name>A0A3Q7I1Y8_SOLLC</name>